<evidence type="ECO:0000313" key="1">
    <source>
        <dbReference type="EMBL" id="KAF1997825.1"/>
    </source>
</evidence>
<keyword evidence="1" id="KW-0645">Protease</keyword>
<dbReference type="Proteomes" id="UP000799779">
    <property type="component" value="Unassembled WGS sequence"/>
</dbReference>
<proteinExistence type="predicted"/>
<dbReference type="AlphaFoldDB" id="A0A6A5WF82"/>
<dbReference type="EMBL" id="ML977609">
    <property type="protein sequence ID" value="KAF1997825.1"/>
    <property type="molecule type" value="Genomic_DNA"/>
</dbReference>
<protein>
    <submittedName>
        <fullName evidence="1">M6 family metalloprotease</fullName>
    </submittedName>
</protein>
<organism evidence="1 2">
    <name type="scientific">Amniculicola lignicola CBS 123094</name>
    <dbReference type="NCBI Taxonomy" id="1392246"/>
    <lineage>
        <taxon>Eukaryota</taxon>
        <taxon>Fungi</taxon>
        <taxon>Dikarya</taxon>
        <taxon>Ascomycota</taxon>
        <taxon>Pezizomycotina</taxon>
        <taxon>Dothideomycetes</taxon>
        <taxon>Pleosporomycetidae</taxon>
        <taxon>Pleosporales</taxon>
        <taxon>Amniculicolaceae</taxon>
        <taxon>Amniculicola</taxon>
    </lineage>
</organism>
<sequence>MLFSLTHSPQRAVSTTILASAVFSKLAFTAPSSRRAVVPDAFAILDKQNWVNPADMTWDDYVQQPGNTYNDPAVKGTIRNFNIAMVTVDYDDKNFTITLPPNSDIFGNPQPSAANYKREDVPAFYRDLLNKPQDLNHGHTMHEYWKQDSYGKFGVDLTVFGAYRLPSLSWQYGIDDVKGGFNPGACPEPGACSVDLRTDALGAWRAEIGDDAADAFELVFILSAGQDESSTWQEFGEMKFVSPEAVTDEFGPPINETLPNWAHTRYVNWTSWASASSIWPNAGGGSSTQAESSGMATFAHELSHLLGIGDNYNNPYGTPERRAYSGPFSMLDRGSFNGPGGPHSRWQIPPVQGASMGSLHTVRDKIQIGLATMNEVLQISSTALATSGLVVAEVIARSVDPGDDALIGLNITMPSDRSPACNTATDPLCDGGGYPYYNMEVIDRMGADSFIPDSGVMLSKSKRPGAPQPFQWVVDANPQDIHTVDFVRPNGTAKYYTIGDYRQLADALFHAGTRSGSQYEFIDTPNRLHFYILDRIRDSRGVLKYNVGVRSLDGSGSNKRAAELDAGKIESGYKDASKGVLCSFKLKNSGDASKDTTGHPQDLTDYLRYDIYRLNATTDSKGWIVEVPNALTSVKVDSSHKVYVAVKAGKGAVKEGIVKLTVTSESDPNVQITKTCKVKK</sequence>
<evidence type="ECO:0000313" key="2">
    <source>
        <dbReference type="Proteomes" id="UP000799779"/>
    </source>
</evidence>
<keyword evidence="2" id="KW-1185">Reference proteome</keyword>
<reference evidence="1" key="1">
    <citation type="journal article" date="2020" name="Stud. Mycol.">
        <title>101 Dothideomycetes genomes: a test case for predicting lifestyles and emergence of pathogens.</title>
        <authorList>
            <person name="Haridas S."/>
            <person name="Albert R."/>
            <person name="Binder M."/>
            <person name="Bloem J."/>
            <person name="Labutti K."/>
            <person name="Salamov A."/>
            <person name="Andreopoulos B."/>
            <person name="Baker S."/>
            <person name="Barry K."/>
            <person name="Bills G."/>
            <person name="Bluhm B."/>
            <person name="Cannon C."/>
            <person name="Castanera R."/>
            <person name="Culley D."/>
            <person name="Daum C."/>
            <person name="Ezra D."/>
            <person name="Gonzalez J."/>
            <person name="Henrissat B."/>
            <person name="Kuo A."/>
            <person name="Liang C."/>
            <person name="Lipzen A."/>
            <person name="Lutzoni F."/>
            <person name="Magnuson J."/>
            <person name="Mondo S."/>
            <person name="Nolan M."/>
            <person name="Ohm R."/>
            <person name="Pangilinan J."/>
            <person name="Park H.-J."/>
            <person name="Ramirez L."/>
            <person name="Alfaro M."/>
            <person name="Sun H."/>
            <person name="Tritt A."/>
            <person name="Yoshinaga Y."/>
            <person name="Zwiers L.-H."/>
            <person name="Turgeon B."/>
            <person name="Goodwin S."/>
            <person name="Spatafora J."/>
            <person name="Crous P."/>
            <person name="Grigoriev I."/>
        </authorList>
    </citation>
    <scope>NUCLEOTIDE SEQUENCE</scope>
    <source>
        <strain evidence="1">CBS 123094</strain>
    </source>
</reference>
<keyword evidence="1" id="KW-0378">Hydrolase</keyword>
<name>A0A6A5WF82_9PLEO</name>
<dbReference type="GO" id="GO:0008237">
    <property type="term" value="F:metallopeptidase activity"/>
    <property type="evidence" value="ECO:0007669"/>
    <property type="project" value="UniProtKB-KW"/>
</dbReference>
<gene>
    <name evidence="1" type="ORF">P154DRAFT_524540</name>
</gene>
<accession>A0A6A5WF82</accession>
<keyword evidence="1" id="KW-0482">Metalloprotease</keyword>
<dbReference type="OrthoDB" id="3852498at2759"/>
<dbReference type="InterPro" id="IPR008757">
    <property type="entry name" value="Peptidase_M6-like_domain"/>
</dbReference>
<dbReference type="NCBIfam" id="TIGR03296">
    <property type="entry name" value="M6dom_TIGR03296"/>
    <property type="match status" value="1"/>
</dbReference>
<dbReference type="GO" id="GO:0006508">
    <property type="term" value="P:proteolysis"/>
    <property type="evidence" value="ECO:0007669"/>
    <property type="project" value="UniProtKB-KW"/>
</dbReference>